<evidence type="ECO:0000256" key="3">
    <source>
        <dbReference type="ARBA" id="ARBA00022670"/>
    </source>
</evidence>
<comment type="pathway">
    <text evidence="9">Protein modification; lipoprotein biosynthesis (signal peptide cleavage).</text>
</comment>
<organism evidence="12 13">
    <name type="scientific">Congregibacter brevis</name>
    <dbReference type="NCBI Taxonomy" id="3081201"/>
    <lineage>
        <taxon>Bacteria</taxon>
        <taxon>Pseudomonadati</taxon>
        <taxon>Pseudomonadota</taxon>
        <taxon>Gammaproteobacteria</taxon>
        <taxon>Cellvibrionales</taxon>
        <taxon>Halieaceae</taxon>
        <taxon>Congregibacter</taxon>
    </lineage>
</organism>
<feature type="active site" evidence="9">
    <location>
        <position position="142"/>
    </location>
</feature>
<dbReference type="InterPro" id="IPR001872">
    <property type="entry name" value="Peptidase_A8"/>
</dbReference>
<comment type="subcellular location">
    <subcellularLocation>
        <location evidence="9">Cell membrane</location>
        <topology evidence="9">Multi-pass membrane protein</topology>
    </subcellularLocation>
</comment>
<dbReference type="EMBL" id="CP136865">
    <property type="protein sequence ID" value="WOJ96495.1"/>
    <property type="molecule type" value="Genomic_DNA"/>
</dbReference>
<evidence type="ECO:0000256" key="7">
    <source>
        <dbReference type="ARBA" id="ARBA00022989"/>
    </source>
</evidence>
<evidence type="ECO:0000256" key="4">
    <source>
        <dbReference type="ARBA" id="ARBA00022692"/>
    </source>
</evidence>
<evidence type="ECO:0000313" key="12">
    <source>
        <dbReference type="EMBL" id="WOJ96495.1"/>
    </source>
</evidence>
<dbReference type="PANTHER" id="PTHR33695">
    <property type="entry name" value="LIPOPROTEIN SIGNAL PEPTIDASE"/>
    <property type="match status" value="1"/>
</dbReference>
<feature type="transmembrane region" description="Helical" evidence="9">
    <location>
        <begin position="71"/>
        <end position="88"/>
    </location>
</feature>
<evidence type="ECO:0000256" key="8">
    <source>
        <dbReference type="ARBA" id="ARBA00023136"/>
    </source>
</evidence>
<dbReference type="Pfam" id="PF01252">
    <property type="entry name" value="Peptidase_A8"/>
    <property type="match status" value="1"/>
</dbReference>
<dbReference type="GO" id="GO:0004190">
    <property type="term" value="F:aspartic-type endopeptidase activity"/>
    <property type="evidence" value="ECO:0007669"/>
    <property type="project" value="UniProtKB-EC"/>
</dbReference>
<dbReference type="PANTHER" id="PTHR33695:SF1">
    <property type="entry name" value="LIPOPROTEIN SIGNAL PEPTIDASE"/>
    <property type="match status" value="1"/>
</dbReference>
<comment type="caution">
    <text evidence="9">Lacks conserved residue(s) required for the propagation of feature annotation.</text>
</comment>
<name>A0ABZ0IDQ7_9GAMM</name>
<dbReference type="EC" id="3.4.23.36" evidence="9"/>
<dbReference type="PROSITE" id="PS00855">
    <property type="entry name" value="SPASE_II"/>
    <property type="match status" value="1"/>
</dbReference>
<protein>
    <recommendedName>
        <fullName evidence="9">Lipoprotein signal peptidase</fullName>
        <ecNumber evidence="9">3.4.23.36</ecNumber>
    </recommendedName>
    <alternativeName>
        <fullName evidence="9">Prolipoprotein signal peptidase</fullName>
    </alternativeName>
    <alternativeName>
        <fullName evidence="9">Signal peptidase II</fullName>
        <shortName evidence="9">SPase II</shortName>
    </alternativeName>
</protein>
<evidence type="ECO:0000256" key="1">
    <source>
        <dbReference type="ARBA" id="ARBA00006139"/>
    </source>
</evidence>
<evidence type="ECO:0000256" key="11">
    <source>
        <dbReference type="RuleBase" id="RU004181"/>
    </source>
</evidence>
<feature type="active site" evidence="9">
    <location>
        <position position="124"/>
    </location>
</feature>
<gene>
    <name evidence="9 12" type="primary">lspA</name>
    <name evidence="12" type="ORF">R0137_14775</name>
</gene>
<dbReference type="Proteomes" id="UP001626549">
    <property type="component" value="Chromosome"/>
</dbReference>
<sequence length="172" mass="18727">MSLPSAFSGVGRWYAVAALIVALDQGTKLLASSELSYAMPVKILSWFNLTLHHNQGAAFSFLAGAGGWQRWFFAVLALAVSAMIIFWLKDLKPRQWQLSLALALVLGGALGNLVDRVYLGYVVDFVSVHYRDWYFPTFNVADAAISVGAFLIIMDSVFSSVAKEASGEDGRA</sequence>
<keyword evidence="3 9" id="KW-0645">Protease</keyword>
<dbReference type="PRINTS" id="PR00781">
    <property type="entry name" value="LIPOSIGPTASE"/>
</dbReference>
<evidence type="ECO:0000256" key="9">
    <source>
        <dbReference type="HAMAP-Rule" id="MF_00161"/>
    </source>
</evidence>
<proteinExistence type="inferred from homology"/>
<feature type="transmembrane region" description="Helical" evidence="9">
    <location>
        <begin position="133"/>
        <end position="153"/>
    </location>
</feature>
<dbReference type="NCBIfam" id="TIGR00077">
    <property type="entry name" value="lspA"/>
    <property type="match status" value="1"/>
</dbReference>
<evidence type="ECO:0000256" key="6">
    <source>
        <dbReference type="ARBA" id="ARBA00022801"/>
    </source>
</evidence>
<reference evidence="12 13" key="1">
    <citation type="submission" date="2023-10" db="EMBL/GenBank/DDBJ databases">
        <title>Two novel species belonging to the OM43/NOR5 clade.</title>
        <authorList>
            <person name="Park M."/>
        </authorList>
    </citation>
    <scope>NUCLEOTIDE SEQUENCE [LARGE SCALE GENOMIC DNA]</scope>
    <source>
        <strain evidence="12 13">IMCC45268</strain>
    </source>
</reference>
<feature type="transmembrane region" description="Helical" evidence="9">
    <location>
        <begin position="100"/>
        <end position="121"/>
    </location>
</feature>
<accession>A0ABZ0IDQ7</accession>
<keyword evidence="2 9" id="KW-1003">Cell membrane</keyword>
<evidence type="ECO:0000256" key="2">
    <source>
        <dbReference type="ARBA" id="ARBA00022475"/>
    </source>
</evidence>
<comment type="function">
    <text evidence="9 10">This protein specifically catalyzes the removal of signal peptides from prolipoproteins.</text>
</comment>
<dbReference type="HAMAP" id="MF_00161">
    <property type="entry name" value="LspA"/>
    <property type="match status" value="1"/>
</dbReference>
<keyword evidence="5 9" id="KW-0064">Aspartyl protease</keyword>
<comment type="catalytic activity">
    <reaction evidence="9 10">
        <text>Release of signal peptides from bacterial membrane prolipoproteins. Hydrolyzes -Xaa-Yaa-Zaa-|-(S,diacylglyceryl)Cys-, in which Xaa is hydrophobic (preferably Leu), and Yaa (Ala or Ser) and Zaa (Gly or Ala) have small, neutral side chains.</text>
        <dbReference type="EC" id="3.4.23.36"/>
    </reaction>
</comment>
<keyword evidence="8 9" id="KW-0472">Membrane</keyword>
<keyword evidence="7 9" id="KW-1133">Transmembrane helix</keyword>
<evidence type="ECO:0000313" key="13">
    <source>
        <dbReference type="Proteomes" id="UP001626549"/>
    </source>
</evidence>
<evidence type="ECO:0000256" key="5">
    <source>
        <dbReference type="ARBA" id="ARBA00022750"/>
    </source>
</evidence>
<keyword evidence="4 9" id="KW-0812">Transmembrane</keyword>
<keyword evidence="13" id="KW-1185">Reference proteome</keyword>
<evidence type="ECO:0000256" key="10">
    <source>
        <dbReference type="RuleBase" id="RU000594"/>
    </source>
</evidence>
<keyword evidence="6 9" id="KW-0378">Hydrolase</keyword>
<dbReference type="RefSeq" id="WP_407327172.1">
    <property type="nucleotide sequence ID" value="NZ_CP136865.1"/>
</dbReference>
<comment type="similarity">
    <text evidence="1 9 11">Belongs to the peptidase A8 family.</text>
</comment>